<evidence type="ECO:0000259" key="13">
    <source>
        <dbReference type="Pfam" id="PF01817"/>
    </source>
</evidence>
<evidence type="ECO:0000313" key="14">
    <source>
        <dbReference type="EMBL" id="ORX54478.1"/>
    </source>
</evidence>
<dbReference type="SUPFAM" id="SSF48600">
    <property type="entry name" value="Chorismate mutase II"/>
    <property type="match status" value="1"/>
</dbReference>
<comment type="caution">
    <text evidence="14">The sequence shown here is derived from an EMBL/GenBank/DDBJ whole genome shotgun (WGS) entry which is preliminary data.</text>
</comment>
<reference evidence="14 15" key="1">
    <citation type="submission" date="2016-07" db="EMBL/GenBank/DDBJ databases">
        <title>Pervasive Adenine N6-methylation of Active Genes in Fungi.</title>
        <authorList>
            <consortium name="DOE Joint Genome Institute"/>
            <person name="Mondo S.J."/>
            <person name="Dannebaum R.O."/>
            <person name="Kuo R.C."/>
            <person name="Labutti K."/>
            <person name="Haridas S."/>
            <person name="Kuo A."/>
            <person name="Salamov A."/>
            <person name="Ahrendt S.R."/>
            <person name="Lipzen A."/>
            <person name="Sullivan W."/>
            <person name="Andreopoulos W.B."/>
            <person name="Clum A."/>
            <person name="Lindquist E."/>
            <person name="Daum C."/>
            <person name="Ramamoorthy G.K."/>
            <person name="Gryganskyi A."/>
            <person name="Culley D."/>
            <person name="Magnuson J.K."/>
            <person name="James T.Y."/>
            <person name="O'Malley M.A."/>
            <person name="Stajich J.E."/>
            <person name="Spatafora J.W."/>
            <person name="Visel A."/>
            <person name="Grigoriev I.V."/>
        </authorList>
    </citation>
    <scope>NUCLEOTIDE SEQUENCE [LARGE SCALE GENOMIC DNA]</scope>
    <source>
        <strain evidence="14 15">NRRL 3301</strain>
    </source>
</reference>
<evidence type="ECO:0000256" key="8">
    <source>
        <dbReference type="ARBA" id="ARBA00023141"/>
    </source>
</evidence>
<sequence>MSNFTIDDNPFSLERIRSTLIRLEDTIIFALIERAQFASNRCIYIPGALEFNGATGDKSFLEFFLWETEKVHARVRRYTSPDEYPFTSPLPDPILPPCKFKKFVQDDDININDQIMEIYTKSIVTGICEEFDDDNYGSSATKDIECLQALSRRIHYGKFVAESKFREQPEEYTRLAVNNDREAINELLTNHKVEKVLLERLRRKALVYGQTLDQAEEGANMHLRIPVNVVVELYERWVIPLTKVVEVEYLILRGQRAAAEKAVADKLAQKPNVK</sequence>
<dbReference type="GO" id="GO:0009094">
    <property type="term" value="P:L-phenylalanine biosynthetic process"/>
    <property type="evidence" value="ECO:0007669"/>
    <property type="project" value="UniProtKB-KW"/>
</dbReference>
<dbReference type="EC" id="5.4.99.5" evidence="3 12"/>
<keyword evidence="7 12" id="KW-0028">Amino-acid biosynthesis</keyword>
<evidence type="ECO:0000256" key="4">
    <source>
        <dbReference type="ARBA" id="ARBA00020296"/>
    </source>
</evidence>
<evidence type="ECO:0000256" key="5">
    <source>
        <dbReference type="ARBA" id="ARBA00022490"/>
    </source>
</evidence>
<dbReference type="InterPro" id="IPR008238">
    <property type="entry name" value="Chorismate_mutase_AroQ_euk"/>
</dbReference>
<feature type="domain" description="Chorismate mutase" evidence="13">
    <location>
        <begin position="139"/>
        <end position="246"/>
    </location>
</feature>
<comment type="pathway">
    <text evidence="2">Metabolic intermediate biosynthesis; prephenate biosynthesis; prephenate from chorismate: step 1/1.</text>
</comment>
<dbReference type="NCBIfam" id="TIGR01802">
    <property type="entry name" value="CM_pl-yst"/>
    <property type="match status" value="1"/>
</dbReference>
<name>A0A1X2GJJ1_9FUNG</name>
<dbReference type="PIRSF" id="PIRSF017318">
    <property type="entry name" value="Chor_mut_AroQ_eu"/>
    <property type="match status" value="1"/>
</dbReference>
<evidence type="ECO:0000256" key="9">
    <source>
        <dbReference type="ARBA" id="ARBA00023222"/>
    </source>
</evidence>
<protein>
    <recommendedName>
        <fullName evidence="4 12">Chorismate mutase</fullName>
        <ecNumber evidence="3 12">5.4.99.5</ecNumber>
    </recommendedName>
</protein>
<dbReference type="PROSITE" id="PS51169">
    <property type="entry name" value="CHORISMATE_MUT_3"/>
    <property type="match status" value="1"/>
</dbReference>
<dbReference type="STRING" id="101127.A0A1X2GJJ1"/>
<dbReference type="GO" id="GO:0006571">
    <property type="term" value="P:tyrosine biosynthetic process"/>
    <property type="evidence" value="ECO:0007669"/>
    <property type="project" value="UniProtKB-KW"/>
</dbReference>
<keyword evidence="6" id="KW-0827">Tyrosine biosynthesis</keyword>
<evidence type="ECO:0000313" key="15">
    <source>
        <dbReference type="Proteomes" id="UP000242146"/>
    </source>
</evidence>
<dbReference type="GO" id="GO:0072545">
    <property type="term" value="F:L-tyrosine binding"/>
    <property type="evidence" value="ECO:0007669"/>
    <property type="project" value="EnsemblFungi"/>
</dbReference>
<keyword evidence="5" id="KW-0963">Cytoplasm</keyword>
<evidence type="ECO:0000256" key="10">
    <source>
        <dbReference type="ARBA" id="ARBA00023235"/>
    </source>
</evidence>
<dbReference type="GO" id="GO:0120284">
    <property type="term" value="F:tryptophan binding"/>
    <property type="evidence" value="ECO:0007669"/>
    <property type="project" value="EnsemblFungi"/>
</dbReference>
<organism evidence="14 15">
    <name type="scientific">Hesseltinella vesiculosa</name>
    <dbReference type="NCBI Taxonomy" id="101127"/>
    <lineage>
        <taxon>Eukaryota</taxon>
        <taxon>Fungi</taxon>
        <taxon>Fungi incertae sedis</taxon>
        <taxon>Mucoromycota</taxon>
        <taxon>Mucoromycotina</taxon>
        <taxon>Mucoromycetes</taxon>
        <taxon>Mucorales</taxon>
        <taxon>Cunninghamellaceae</taxon>
        <taxon>Hesseltinella</taxon>
    </lineage>
</organism>
<dbReference type="InterPro" id="IPR037039">
    <property type="entry name" value="CM_AroQ_sf_eucaryotic"/>
</dbReference>
<dbReference type="OrthoDB" id="191918at2759"/>
<evidence type="ECO:0000256" key="12">
    <source>
        <dbReference type="PIRNR" id="PIRNR017318"/>
    </source>
</evidence>
<dbReference type="UniPathway" id="UPA00120">
    <property type="reaction ID" value="UER00203"/>
</dbReference>
<dbReference type="GO" id="GO:0005737">
    <property type="term" value="C:cytoplasm"/>
    <property type="evidence" value="ECO:0007669"/>
    <property type="project" value="UniProtKB-SubCell"/>
</dbReference>
<proteinExistence type="predicted"/>
<keyword evidence="10 12" id="KW-0413">Isomerase</keyword>
<evidence type="ECO:0000256" key="6">
    <source>
        <dbReference type="ARBA" id="ARBA00022498"/>
    </source>
</evidence>
<evidence type="ECO:0000256" key="11">
    <source>
        <dbReference type="ARBA" id="ARBA00023979"/>
    </source>
</evidence>
<dbReference type="GO" id="GO:0005634">
    <property type="term" value="C:nucleus"/>
    <property type="evidence" value="ECO:0007669"/>
    <property type="project" value="EnsemblFungi"/>
</dbReference>
<evidence type="ECO:0000256" key="7">
    <source>
        <dbReference type="ARBA" id="ARBA00022605"/>
    </source>
</evidence>
<dbReference type="Gene3D" id="1.10.590.10">
    <property type="entry name" value="Chorismate mutase, AroQ class superfamily, eukaryotic"/>
    <property type="match status" value="1"/>
</dbReference>
<keyword evidence="8 12" id="KW-0057">Aromatic amino acid biosynthesis</keyword>
<dbReference type="AlphaFoldDB" id="A0A1X2GJJ1"/>
<keyword evidence="9" id="KW-0584">Phenylalanine biosynthesis</keyword>
<evidence type="ECO:0000256" key="3">
    <source>
        <dbReference type="ARBA" id="ARBA00012404"/>
    </source>
</evidence>
<dbReference type="PANTHER" id="PTHR21145:SF12">
    <property type="entry name" value="CHORISMATE MUTASE"/>
    <property type="match status" value="1"/>
</dbReference>
<dbReference type="InterPro" id="IPR002701">
    <property type="entry name" value="CM_II_prokaryot"/>
</dbReference>
<evidence type="ECO:0000256" key="1">
    <source>
        <dbReference type="ARBA" id="ARBA00004496"/>
    </source>
</evidence>
<dbReference type="GO" id="GO:0046417">
    <property type="term" value="P:chorismate metabolic process"/>
    <property type="evidence" value="ECO:0007669"/>
    <property type="project" value="EnsemblFungi"/>
</dbReference>
<gene>
    <name evidence="14" type="ORF">DM01DRAFT_1373943</name>
</gene>
<accession>A0A1X2GJJ1</accession>
<dbReference type="EMBL" id="MCGT01000013">
    <property type="protein sequence ID" value="ORX54478.1"/>
    <property type="molecule type" value="Genomic_DNA"/>
</dbReference>
<evidence type="ECO:0000256" key="2">
    <source>
        <dbReference type="ARBA" id="ARBA00004817"/>
    </source>
</evidence>
<comment type="catalytic activity">
    <reaction evidence="11">
        <text>chorismate = prephenate</text>
        <dbReference type="Rhea" id="RHEA:13897"/>
        <dbReference type="ChEBI" id="CHEBI:29748"/>
        <dbReference type="ChEBI" id="CHEBI:29934"/>
        <dbReference type="EC" id="5.4.99.5"/>
    </reaction>
    <physiologicalReaction direction="left-to-right" evidence="11">
        <dbReference type="Rhea" id="RHEA:13898"/>
    </physiologicalReaction>
</comment>
<comment type="subcellular location">
    <subcellularLocation>
        <location evidence="1">Cytoplasm</location>
    </subcellularLocation>
</comment>
<dbReference type="InterPro" id="IPR036263">
    <property type="entry name" value="Chorismate_II_sf"/>
</dbReference>
<keyword evidence="15" id="KW-1185">Reference proteome</keyword>
<dbReference type="Proteomes" id="UP000242146">
    <property type="component" value="Unassembled WGS sequence"/>
</dbReference>
<dbReference type="Pfam" id="PF01817">
    <property type="entry name" value="CM_2"/>
    <property type="match status" value="1"/>
</dbReference>
<dbReference type="PANTHER" id="PTHR21145">
    <property type="entry name" value="CHORISMATE MUTASE"/>
    <property type="match status" value="1"/>
</dbReference>
<dbReference type="GO" id="GO:0004106">
    <property type="term" value="F:chorismate mutase activity"/>
    <property type="evidence" value="ECO:0007669"/>
    <property type="project" value="UniProtKB-UniRule"/>
</dbReference>